<dbReference type="PROSITE" id="PS50995">
    <property type="entry name" value="HTH_MARR_2"/>
    <property type="match status" value="1"/>
</dbReference>
<dbReference type="SMART" id="SM00347">
    <property type="entry name" value="HTH_MARR"/>
    <property type="match status" value="1"/>
</dbReference>
<dbReference type="PANTHER" id="PTHR33164">
    <property type="entry name" value="TRANSCRIPTIONAL REGULATOR, MARR FAMILY"/>
    <property type="match status" value="1"/>
</dbReference>
<dbReference type="SUPFAM" id="SSF46785">
    <property type="entry name" value="Winged helix' DNA-binding domain"/>
    <property type="match status" value="1"/>
</dbReference>
<accession>Q399I2</accession>
<dbReference type="HOGENOM" id="CLU_083287_5_1_4"/>
<name>Q399I2_BURL3</name>
<dbReference type="GO" id="GO:0006950">
    <property type="term" value="P:response to stress"/>
    <property type="evidence" value="ECO:0007669"/>
    <property type="project" value="TreeGrafter"/>
</dbReference>
<dbReference type="PANTHER" id="PTHR33164:SF99">
    <property type="entry name" value="MARR FAMILY REGULATORY PROTEIN"/>
    <property type="match status" value="1"/>
</dbReference>
<dbReference type="Proteomes" id="UP000002705">
    <property type="component" value="Chromosome 2"/>
</dbReference>
<dbReference type="InterPro" id="IPR000835">
    <property type="entry name" value="HTH_MarR-typ"/>
</dbReference>
<dbReference type="InterPro" id="IPR036390">
    <property type="entry name" value="WH_DNA-bd_sf"/>
</dbReference>
<dbReference type="Gene3D" id="1.10.10.10">
    <property type="entry name" value="Winged helix-like DNA-binding domain superfamily/Winged helix DNA-binding domain"/>
    <property type="match status" value="1"/>
</dbReference>
<dbReference type="KEGG" id="bur:Bcep18194_B0765"/>
<protein>
    <submittedName>
        <fullName evidence="2">Transcriptional regulator, MarR family</fullName>
    </submittedName>
</protein>
<evidence type="ECO:0000313" key="3">
    <source>
        <dbReference type="Proteomes" id="UP000002705"/>
    </source>
</evidence>
<dbReference type="EMBL" id="CP000152">
    <property type="protein sequence ID" value="ABB10879.1"/>
    <property type="molecule type" value="Genomic_DNA"/>
</dbReference>
<dbReference type="Pfam" id="PF12802">
    <property type="entry name" value="MarR_2"/>
    <property type="match status" value="1"/>
</dbReference>
<proteinExistence type="predicted"/>
<dbReference type="PATRIC" id="fig|482957.22.peg.4386"/>
<feature type="domain" description="HTH marR-type" evidence="1">
    <location>
        <begin position="17"/>
        <end position="153"/>
    </location>
</feature>
<dbReference type="InterPro" id="IPR036388">
    <property type="entry name" value="WH-like_DNA-bd_sf"/>
</dbReference>
<evidence type="ECO:0000259" key="1">
    <source>
        <dbReference type="PROSITE" id="PS50995"/>
    </source>
</evidence>
<reference evidence="2" key="1">
    <citation type="submission" date="2005-10" db="EMBL/GenBank/DDBJ databases">
        <title>Complete sequence of chromosome 2 of Burkholderia sp. 383.</title>
        <authorList>
            <consortium name="US DOE Joint Genome Institute"/>
            <person name="Copeland A."/>
            <person name="Lucas S."/>
            <person name="Lapidus A."/>
            <person name="Barry K."/>
            <person name="Detter J.C."/>
            <person name="Glavina T."/>
            <person name="Hammon N."/>
            <person name="Israni S."/>
            <person name="Pitluck S."/>
            <person name="Chain P."/>
            <person name="Malfatti S."/>
            <person name="Shin M."/>
            <person name="Vergez L."/>
            <person name="Schmutz J."/>
            <person name="Larimer F."/>
            <person name="Land M."/>
            <person name="Kyrpides N."/>
            <person name="Lykidis A."/>
            <person name="Richardson P."/>
        </authorList>
    </citation>
    <scope>NUCLEOTIDE SEQUENCE [LARGE SCALE GENOMIC DNA]</scope>
    <source>
        <strain evidence="2">383</strain>
    </source>
</reference>
<dbReference type="GO" id="GO:0003700">
    <property type="term" value="F:DNA-binding transcription factor activity"/>
    <property type="evidence" value="ECO:0007669"/>
    <property type="project" value="InterPro"/>
</dbReference>
<sequence>MRKVVVNSFRISNMTKSAKLTAVALSVFRLNGLLIEWGNTFAGPHGLTSARWQVLGAISLAPDAPNIPQIADAMGITRQAVLKQVNVLTDEGLVQSLPNPAHKRSPLYALTPRGEAAYQAVVEQWQQHVRDIAGDFSSTDLDAAIRVLSAMSRAHGADAPA</sequence>
<dbReference type="AlphaFoldDB" id="Q399I2"/>
<organism evidence="2 3">
    <name type="scientific">Burkholderia lata (strain ATCC 17760 / DSM 23089 / LMG 22485 / NCIMB 9086 / R18194 / 383)</name>
    <dbReference type="NCBI Taxonomy" id="482957"/>
    <lineage>
        <taxon>Bacteria</taxon>
        <taxon>Pseudomonadati</taxon>
        <taxon>Pseudomonadota</taxon>
        <taxon>Betaproteobacteria</taxon>
        <taxon>Burkholderiales</taxon>
        <taxon>Burkholderiaceae</taxon>
        <taxon>Burkholderia</taxon>
        <taxon>Burkholderia cepacia complex</taxon>
    </lineage>
</organism>
<dbReference type="InterPro" id="IPR039422">
    <property type="entry name" value="MarR/SlyA-like"/>
</dbReference>
<keyword evidence="3" id="KW-1185">Reference proteome</keyword>
<evidence type="ECO:0000313" key="2">
    <source>
        <dbReference type="EMBL" id="ABB10879.1"/>
    </source>
</evidence>
<gene>
    <name evidence="2" type="ordered locus">Bcep18194_B0765</name>
</gene>